<evidence type="ECO:0000313" key="5">
    <source>
        <dbReference type="Proteomes" id="UP000580891"/>
    </source>
</evidence>
<protein>
    <submittedName>
        <fullName evidence="4">NADPH2:quinone reductase</fullName>
        <ecNumber evidence="4">1.6.5.5</ecNumber>
    </submittedName>
</protein>
<dbReference type="PANTHER" id="PTHR48106">
    <property type="entry name" value="QUINONE OXIDOREDUCTASE PIG3-RELATED"/>
    <property type="match status" value="1"/>
</dbReference>
<evidence type="ECO:0000313" key="4">
    <source>
        <dbReference type="EMBL" id="MBA2872784.1"/>
    </source>
</evidence>
<reference evidence="4 5" key="1">
    <citation type="submission" date="2020-07" db="EMBL/GenBank/DDBJ databases">
        <title>Genomic Encyclopedia of Type Strains, Phase IV (KMG-IV): sequencing the most valuable type-strain genomes for metagenomic binning, comparative biology and taxonomic classification.</title>
        <authorList>
            <person name="Goeker M."/>
        </authorList>
    </citation>
    <scope>NUCLEOTIDE SEQUENCE [LARGE SCALE GENOMIC DNA]</scope>
    <source>
        <strain evidence="4 5">DSM 25220</strain>
    </source>
</reference>
<accession>A0A7W0BY64</accession>
<dbReference type="GO" id="GO:0005829">
    <property type="term" value="C:cytosol"/>
    <property type="evidence" value="ECO:0007669"/>
    <property type="project" value="TreeGrafter"/>
</dbReference>
<dbReference type="GO" id="GO:0003960">
    <property type="term" value="F:quinone reductase (NADPH) activity"/>
    <property type="evidence" value="ECO:0007669"/>
    <property type="project" value="UniProtKB-EC"/>
</dbReference>
<dbReference type="Gene3D" id="3.90.180.10">
    <property type="entry name" value="Medium-chain alcohol dehydrogenases, catalytic domain"/>
    <property type="match status" value="1"/>
</dbReference>
<dbReference type="InterPro" id="IPR013149">
    <property type="entry name" value="ADH-like_C"/>
</dbReference>
<dbReference type="PANTHER" id="PTHR48106:SF13">
    <property type="entry name" value="QUINONE OXIDOREDUCTASE-RELATED"/>
    <property type="match status" value="1"/>
</dbReference>
<dbReference type="CDD" id="cd05286">
    <property type="entry name" value="QOR2"/>
    <property type="match status" value="1"/>
</dbReference>
<dbReference type="InterPro" id="IPR036291">
    <property type="entry name" value="NAD(P)-bd_dom_sf"/>
</dbReference>
<dbReference type="AlphaFoldDB" id="A0A7W0BY64"/>
<dbReference type="RefSeq" id="WP_181538533.1">
    <property type="nucleotide sequence ID" value="NZ_JACDUU010000008.1"/>
</dbReference>
<dbReference type="InterPro" id="IPR020843">
    <property type="entry name" value="ER"/>
</dbReference>
<evidence type="ECO:0000256" key="2">
    <source>
        <dbReference type="ARBA" id="ARBA00023002"/>
    </source>
</evidence>
<name>A0A7W0BY64_9BACL</name>
<sequence length="329" mass="35629">MKAIQFTEYGGPEVLKLVELEKPKPTGRQVLIEIKAIGVNYADTARREGRYVIPTPLPFVPGAEVAGIVCEVGEEVTSVQIGQRVVTLLGSNNATGYAEYTIADERGLIRIPDEIDFYQAAALPLQGLSAYHILKTMGRLEKDETVLIHAAAGGVGTIAVQLAKIFGAGKIIATASTNEKLEVAKRYGADILVNYTKKDWVNEVLAHTDGLGVDVALEMAGGEIFHQTLSCLAPFGRLIIYGVASGQLTKMTPSALMAKNLSVIGFFLPQIMRKRQLYQSSLQELLSYVQTGVLKLNIGGIYPLEEAVNVHQLLQGRKTIGKLILVPNE</sequence>
<dbReference type="InterPro" id="IPR013154">
    <property type="entry name" value="ADH-like_N"/>
</dbReference>
<dbReference type="Pfam" id="PF00107">
    <property type="entry name" value="ADH_zinc_N"/>
    <property type="match status" value="1"/>
</dbReference>
<dbReference type="InterPro" id="IPR002364">
    <property type="entry name" value="Quin_OxRdtase/zeta-crystal_CS"/>
</dbReference>
<organism evidence="4 5">
    <name type="scientific">[Anoxybacillus] calidus</name>
    <dbReference type="NCBI Taxonomy" id="575178"/>
    <lineage>
        <taxon>Bacteria</taxon>
        <taxon>Bacillati</taxon>
        <taxon>Bacillota</taxon>
        <taxon>Bacilli</taxon>
        <taxon>Bacillales</taxon>
        <taxon>Anoxybacillaceae</taxon>
        <taxon>Paranoxybacillus</taxon>
    </lineage>
</organism>
<dbReference type="PROSITE" id="PS01162">
    <property type="entry name" value="QOR_ZETA_CRYSTAL"/>
    <property type="match status" value="1"/>
</dbReference>
<dbReference type="Pfam" id="PF08240">
    <property type="entry name" value="ADH_N"/>
    <property type="match status" value="1"/>
</dbReference>
<dbReference type="SUPFAM" id="SSF51735">
    <property type="entry name" value="NAD(P)-binding Rossmann-fold domains"/>
    <property type="match status" value="1"/>
</dbReference>
<comment type="caution">
    <text evidence="4">The sequence shown here is derived from an EMBL/GenBank/DDBJ whole genome shotgun (WGS) entry which is preliminary data.</text>
</comment>
<dbReference type="SUPFAM" id="SSF50129">
    <property type="entry name" value="GroES-like"/>
    <property type="match status" value="1"/>
</dbReference>
<dbReference type="InterPro" id="IPR011032">
    <property type="entry name" value="GroES-like_sf"/>
</dbReference>
<evidence type="ECO:0000259" key="3">
    <source>
        <dbReference type="SMART" id="SM00829"/>
    </source>
</evidence>
<proteinExistence type="predicted"/>
<keyword evidence="2 4" id="KW-0560">Oxidoreductase</keyword>
<dbReference type="GO" id="GO:0035925">
    <property type="term" value="F:mRNA 3'-UTR AU-rich region binding"/>
    <property type="evidence" value="ECO:0007669"/>
    <property type="project" value="TreeGrafter"/>
</dbReference>
<dbReference type="GO" id="GO:0070402">
    <property type="term" value="F:NADPH binding"/>
    <property type="evidence" value="ECO:0007669"/>
    <property type="project" value="TreeGrafter"/>
</dbReference>
<dbReference type="Proteomes" id="UP000580891">
    <property type="component" value="Unassembled WGS sequence"/>
</dbReference>
<dbReference type="GO" id="GO:0008270">
    <property type="term" value="F:zinc ion binding"/>
    <property type="evidence" value="ECO:0007669"/>
    <property type="project" value="InterPro"/>
</dbReference>
<gene>
    <name evidence="4" type="ORF">HNQ85_003096</name>
</gene>
<keyword evidence="1" id="KW-0521">NADP</keyword>
<dbReference type="Gene3D" id="3.40.50.720">
    <property type="entry name" value="NAD(P)-binding Rossmann-like Domain"/>
    <property type="match status" value="1"/>
</dbReference>
<dbReference type="SMART" id="SM00829">
    <property type="entry name" value="PKS_ER"/>
    <property type="match status" value="1"/>
</dbReference>
<dbReference type="EMBL" id="JACDUU010000008">
    <property type="protein sequence ID" value="MBA2872784.1"/>
    <property type="molecule type" value="Genomic_DNA"/>
</dbReference>
<dbReference type="EC" id="1.6.5.5" evidence="4"/>
<dbReference type="InterPro" id="IPR047618">
    <property type="entry name" value="QOR-like"/>
</dbReference>
<keyword evidence="5" id="KW-1185">Reference proteome</keyword>
<evidence type="ECO:0000256" key="1">
    <source>
        <dbReference type="ARBA" id="ARBA00022857"/>
    </source>
</evidence>
<feature type="domain" description="Enoyl reductase (ER)" evidence="3">
    <location>
        <begin position="10"/>
        <end position="325"/>
    </location>
</feature>